<dbReference type="InterPro" id="IPR036412">
    <property type="entry name" value="HAD-like_sf"/>
</dbReference>
<comment type="caution">
    <text evidence="1">The sequence shown here is derived from an EMBL/GenBank/DDBJ whole genome shotgun (WGS) entry which is preliminary data.</text>
</comment>
<evidence type="ECO:0000313" key="2">
    <source>
        <dbReference type="Proteomes" id="UP001597181"/>
    </source>
</evidence>
<reference evidence="2" key="1">
    <citation type="journal article" date="2019" name="Int. J. Syst. Evol. Microbiol.">
        <title>The Global Catalogue of Microorganisms (GCM) 10K type strain sequencing project: providing services to taxonomists for standard genome sequencing and annotation.</title>
        <authorList>
            <consortium name="The Broad Institute Genomics Platform"/>
            <consortium name="The Broad Institute Genome Sequencing Center for Infectious Disease"/>
            <person name="Wu L."/>
            <person name="Ma J."/>
        </authorList>
    </citation>
    <scope>NUCLEOTIDE SEQUENCE [LARGE SCALE GENOMIC DNA]</scope>
    <source>
        <strain evidence="2">CCUG 50213</strain>
    </source>
</reference>
<dbReference type="Pfam" id="PF00702">
    <property type="entry name" value="Hydrolase"/>
    <property type="match status" value="1"/>
</dbReference>
<organism evidence="1 2">
    <name type="scientific">Leucobacter albus</name>
    <dbReference type="NCBI Taxonomy" id="272210"/>
    <lineage>
        <taxon>Bacteria</taxon>
        <taxon>Bacillati</taxon>
        <taxon>Actinomycetota</taxon>
        <taxon>Actinomycetes</taxon>
        <taxon>Micrococcales</taxon>
        <taxon>Microbacteriaceae</taxon>
        <taxon>Leucobacter</taxon>
    </lineage>
</organism>
<dbReference type="Proteomes" id="UP001597181">
    <property type="component" value="Unassembled WGS sequence"/>
</dbReference>
<keyword evidence="1" id="KW-0378">Hydrolase</keyword>
<dbReference type="Gene3D" id="3.40.50.1000">
    <property type="entry name" value="HAD superfamily/HAD-like"/>
    <property type="match status" value="1"/>
</dbReference>
<dbReference type="RefSeq" id="WP_343959628.1">
    <property type="nucleotide sequence ID" value="NZ_BAAAKZ010000003.1"/>
</dbReference>
<keyword evidence="2" id="KW-1185">Reference proteome</keyword>
<dbReference type="SUPFAM" id="SSF56784">
    <property type="entry name" value="HAD-like"/>
    <property type="match status" value="1"/>
</dbReference>
<dbReference type="InterPro" id="IPR023214">
    <property type="entry name" value="HAD_sf"/>
</dbReference>
<dbReference type="EMBL" id="JBHTLY010000001">
    <property type="protein sequence ID" value="MFD1200944.1"/>
    <property type="molecule type" value="Genomic_DNA"/>
</dbReference>
<dbReference type="GO" id="GO:0016787">
    <property type="term" value="F:hydrolase activity"/>
    <property type="evidence" value="ECO:0007669"/>
    <property type="project" value="UniProtKB-KW"/>
</dbReference>
<sequence length="226" mass="23679">MSALPVLIFDFDGTVSLGPGPVRAYATAVAELGGGGSALTADIDRRLQRDAGRSLDGYEIVREVALAHGVGEQQLSRGYLASRELLATPAAPVEVPSGLETFLRGARAERILLTNAPRTRIDAALAALGLAGAFDRVITDAGKPAGLVALLEELDATGERRRVLSIGDVWRNDLAPAHDRGHTTALVGGLLPVDATPDFAAETVTDLLPDFRRWLSDPAPAAVSDN</sequence>
<dbReference type="EC" id="3.1.3.-" evidence="1"/>
<name>A0ABW3TMT7_9MICO</name>
<accession>A0ABW3TMT7</accession>
<proteinExistence type="predicted"/>
<evidence type="ECO:0000313" key="1">
    <source>
        <dbReference type="EMBL" id="MFD1200944.1"/>
    </source>
</evidence>
<gene>
    <name evidence="1" type="ORF">ACFQ3U_03450</name>
</gene>
<protein>
    <submittedName>
        <fullName evidence="1">HAD family hydrolase</fullName>
        <ecNumber evidence="1">3.1.3.-</ecNumber>
    </submittedName>
</protein>